<evidence type="ECO:0000259" key="9">
    <source>
        <dbReference type="Pfam" id="PF13354"/>
    </source>
</evidence>
<protein>
    <recommendedName>
        <fullName evidence="3 6">Beta-lactamase</fullName>
        <ecNumber evidence="3 6">3.5.2.6</ecNumber>
    </recommendedName>
</protein>
<comment type="similarity">
    <text evidence="2 6">Belongs to the class-A beta-lactamase family.</text>
</comment>
<gene>
    <name evidence="10" type="primary">bla</name>
    <name evidence="10" type="ORF">CO657_04610</name>
</gene>
<dbReference type="EC" id="3.5.2.6" evidence="3 6"/>
<dbReference type="SUPFAM" id="SSF56601">
    <property type="entry name" value="beta-lactamase/transpeptidase-like"/>
    <property type="match status" value="1"/>
</dbReference>
<keyword evidence="8" id="KW-0732">Signal</keyword>
<reference evidence="10 11" key="1">
    <citation type="submission" date="2019-01" db="EMBL/GenBank/DDBJ databases">
        <title>Genomic insights into the origins and evolution of symbiotic genes in the Phaseolus vulgaris microsymbionts.</title>
        <authorList>
            <person name="Tong W."/>
        </authorList>
    </citation>
    <scope>NUCLEOTIDE SEQUENCE [LARGE SCALE GENOMIC DNA]</scope>
    <source>
        <strain evidence="10 11">FH23</strain>
    </source>
</reference>
<feature type="signal peptide" evidence="8">
    <location>
        <begin position="1"/>
        <end position="26"/>
    </location>
</feature>
<comment type="catalytic activity">
    <reaction evidence="1 6">
        <text>a beta-lactam + H2O = a substituted beta-amino acid</text>
        <dbReference type="Rhea" id="RHEA:20401"/>
        <dbReference type="ChEBI" id="CHEBI:15377"/>
        <dbReference type="ChEBI" id="CHEBI:35627"/>
        <dbReference type="ChEBI" id="CHEBI:140347"/>
        <dbReference type="EC" id="3.5.2.6"/>
    </reaction>
</comment>
<evidence type="ECO:0000256" key="6">
    <source>
        <dbReference type="RuleBase" id="RU361140"/>
    </source>
</evidence>
<dbReference type="AlphaFoldDB" id="A0AAE5TT58"/>
<dbReference type="InterPro" id="IPR000871">
    <property type="entry name" value="Beta-lactam_class-A"/>
</dbReference>
<organism evidence="10 11">
    <name type="scientific">Rhizobium acidisoli</name>
    <dbReference type="NCBI Taxonomy" id="1538158"/>
    <lineage>
        <taxon>Bacteria</taxon>
        <taxon>Pseudomonadati</taxon>
        <taxon>Pseudomonadota</taxon>
        <taxon>Alphaproteobacteria</taxon>
        <taxon>Hyphomicrobiales</taxon>
        <taxon>Rhizobiaceae</taxon>
        <taxon>Rhizobium/Agrobacterium group</taxon>
        <taxon>Rhizobium</taxon>
    </lineage>
</organism>
<evidence type="ECO:0000256" key="7">
    <source>
        <dbReference type="SAM" id="MobiDB-lite"/>
    </source>
</evidence>
<accession>A0AAE5TT58</accession>
<dbReference type="InterPro" id="IPR045155">
    <property type="entry name" value="Beta-lactam_cat"/>
</dbReference>
<dbReference type="InterPro" id="IPR012338">
    <property type="entry name" value="Beta-lactam/transpept-like"/>
</dbReference>
<dbReference type="Proteomes" id="UP000220927">
    <property type="component" value="Chromosome"/>
</dbReference>
<dbReference type="PROSITE" id="PS00146">
    <property type="entry name" value="BETA_LACTAMASE_A"/>
    <property type="match status" value="1"/>
</dbReference>
<dbReference type="PRINTS" id="PR00118">
    <property type="entry name" value="BLACTAMASEA"/>
</dbReference>
<dbReference type="PANTHER" id="PTHR35333:SF3">
    <property type="entry name" value="BETA-LACTAMASE-TYPE TRANSPEPTIDASE FOLD CONTAINING PROTEIN"/>
    <property type="match status" value="1"/>
</dbReference>
<dbReference type="KEGG" id="rad:CO657_04610"/>
<evidence type="ECO:0000313" key="11">
    <source>
        <dbReference type="Proteomes" id="UP000220927"/>
    </source>
</evidence>
<dbReference type="Gene3D" id="3.40.710.10">
    <property type="entry name" value="DD-peptidase/beta-lactamase superfamily"/>
    <property type="match status" value="1"/>
</dbReference>
<dbReference type="NCBIfam" id="NF033103">
    <property type="entry name" value="bla_class_A"/>
    <property type="match status" value="1"/>
</dbReference>
<dbReference type="GO" id="GO:0008800">
    <property type="term" value="F:beta-lactamase activity"/>
    <property type="evidence" value="ECO:0007669"/>
    <property type="project" value="UniProtKB-UniRule"/>
</dbReference>
<evidence type="ECO:0000256" key="1">
    <source>
        <dbReference type="ARBA" id="ARBA00001526"/>
    </source>
</evidence>
<dbReference type="GO" id="GO:0046677">
    <property type="term" value="P:response to antibiotic"/>
    <property type="evidence" value="ECO:0007669"/>
    <property type="project" value="UniProtKB-UniRule"/>
</dbReference>
<feature type="domain" description="Beta-lactamase class A catalytic" evidence="9">
    <location>
        <begin position="53"/>
        <end position="270"/>
    </location>
</feature>
<feature type="region of interest" description="Disordered" evidence="7">
    <location>
        <begin position="167"/>
        <end position="191"/>
    </location>
</feature>
<evidence type="ECO:0000256" key="3">
    <source>
        <dbReference type="ARBA" id="ARBA00012865"/>
    </source>
</evidence>
<sequence>MDLSLTRRMLIGSALCLPVLGLSANAEDKAGEDDDNIQKRLAALEKRTGGRFGVSVLDTDTSISFNYRGSEAFPMCSTFKALAAGFVLARADRGEESLDRRVTYGKDKLVDYSPLSEKHADADGMTIAELCEAAVTVSDNTAGNLLLESFGGPAGLTDWLRSIGDGTTRLDRTEPTLNEGRKDDPRDTTTPDAMLDTLGNLTLGSILTEASADRLVAWLVASTTGSERLRAGLPAGWKVGDKTGTGPNGSLGDIAVIWPPNRGPIVAAVYIAEATAPVKELNPVFAEVGRMIVEMV</sequence>
<feature type="chain" id="PRO_5042206701" description="Beta-lactamase" evidence="8">
    <location>
        <begin position="27"/>
        <end position="296"/>
    </location>
</feature>
<dbReference type="GO" id="GO:0030655">
    <property type="term" value="P:beta-lactam antibiotic catabolic process"/>
    <property type="evidence" value="ECO:0007669"/>
    <property type="project" value="InterPro"/>
</dbReference>
<dbReference type="PANTHER" id="PTHR35333">
    <property type="entry name" value="BETA-LACTAMASE"/>
    <property type="match status" value="1"/>
</dbReference>
<dbReference type="InterPro" id="IPR023650">
    <property type="entry name" value="Beta-lactam_class-A_AS"/>
</dbReference>
<name>A0AAE5TT58_9HYPH</name>
<proteinExistence type="inferred from homology"/>
<evidence type="ECO:0000256" key="2">
    <source>
        <dbReference type="ARBA" id="ARBA00009009"/>
    </source>
</evidence>
<keyword evidence="5 6" id="KW-0046">Antibiotic resistance</keyword>
<keyword evidence="11" id="KW-1185">Reference proteome</keyword>
<dbReference type="RefSeq" id="WP_054181677.1">
    <property type="nucleotide sequence ID" value="NZ_CP034998.1"/>
</dbReference>
<feature type="compositionally biased region" description="Basic and acidic residues" evidence="7">
    <location>
        <begin position="168"/>
        <end position="189"/>
    </location>
</feature>
<evidence type="ECO:0000256" key="5">
    <source>
        <dbReference type="ARBA" id="ARBA00023251"/>
    </source>
</evidence>
<evidence type="ECO:0000256" key="8">
    <source>
        <dbReference type="SAM" id="SignalP"/>
    </source>
</evidence>
<dbReference type="EMBL" id="CP034998">
    <property type="protein sequence ID" value="QAS77398.1"/>
    <property type="molecule type" value="Genomic_DNA"/>
</dbReference>
<keyword evidence="4 6" id="KW-0378">Hydrolase</keyword>
<evidence type="ECO:0000256" key="4">
    <source>
        <dbReference type="ARBA" id="ARBA00022801"/>
    </source>
</evidence>
<dbReference type="Pfam" id="PF13354">
    <property type="entry name" value="Beta-lactamase2"/>
    <property type="match status" value="1"/>
</dbReference>
<evidence type="ECO:0000313" key="10">
    <source>
        <dbReference type="EMBL" id="QAS77398.1"/>
    </source>
</evidence>